<proteinExistence type="predicted"/>
<accession>A0A1R2ATP6</accession>
<evidence type="ECO:0000259" key="5">
    <source>
        <dbReference type="PROSITE" id="PS50146"/>
    </source>
</evidence>
<sequence length="389" mass="44488">MQNLALVDLKSQINLLLTDTYIAWDSNTRYLSFPWIDVIGSKLSSIPLHFSILIFHREKDKFKVYQLKQKTQDLVQEIIDTITKKTSQQRSFALFLNPISGNKTSKKVYKNWISKILDYSGCYHKLYELNERNYFENFDLQELGEYTDIICVGGDGTMQELLTKIYVSHFDLGKWNFGIIPTGSQNALSCELNGRSLTGALLSMVKGKSQFCDIMKVYLDNNVLLATTAVAWGLVSDISELAQNYRALGALRYEFTSFIRIFKEWKRYLAEVQSDGITTSSEYLCVMVGNNCAKSLKGSEMVFPKGNIRDGYLDLEIIDAVGRIETIQIFNKMRNNGQHLDSKKVSYKKTKGVTISAINHNVFNIDGEIFYGKKVTIEILPEFIRFLMI</sequence>
<dbReference type="Pfam" id="PF00781">
    <property type="entry name" value="DAGK_cat"/>
    <property type="match status" value="1"/>
</dbReference>
<dbReference type="EMBL" id="MPUH01001419">
    <property type="protein sequence ID" value="OMJ67891.1"/>
    <property type="molecule type" value="Genomic_DNA"/>
</dbReference>
<reference evidence="6 7" key="1">
    <citation type="submission" date="2016-11" db="EMBL/GenBank/DDBJ databases">
        <title>The macronuclear genome of Stentor coeruleus: a giant cell with tiny introns.</title>
        <authorList>
            <person name="Slabodnick M."/>
            <person name="Ruby J.G."/>
            <person name="Reiff S.B."/>
            <person name="Swart E.C."/>
            <person name="Gosai S."/>
            <person name="Prabakaran S."/>
            <person name="Witkowska E."/>
            <person name="Larue G.E."/>
            <person name="Fisher S."/>
            <person name="Freeman R.M."/>
            <person name="Gunawardena J."/>
            <person name="Chu W."/>
            <person name="Stover N.A."/>
            <person name="Gregory B.D."/>
            <person name="Nowacki M."/>
            <person name="Derisi J."/>
            <person name="Roy S.W."/>
            <person name="Marshall W.F."/>
            <person name="Sood P."/>
        </authorList>
    </citation>
    <scope>NUCLEOTIDE SEQUENCE [LARGE SCALE GENOMIC DNA]</scope>
    <source>
        <strain evidence="6">WM001</strain>
    </source>
</reference>
<keyword evidence="1" id="KW-0808">Transferase</keyword>
<dbReference type="InterPro" id="IPR016064">
    <property type="entry name" value="NAD/diacylglycerol_kinase_sf"/>
</dbReference>
<organism evidence="6 7">
    <name type="scientific">Stentor coeruleus</name>
    <dbReference type="NCBI Taxonomy" id="5963"/>
    <lineage>
        <taxon>Eukaryota</taxon>
        <taxon>Sar</taxon>
        <taxon>Alveolata</taxon>
        <taxon>Ciliophora</taxon>
        <taxon>Postciliodesmatophora</taxon>
        <taxon>Heterotrichea</taxon>
        <taxon>Heterotrichida</taxon>
        <taxon>Stentoridae</taxon>
        <taxon>Stentor</taxon>
    </lineage>
</organism>
<protein>
    <recommendedName>
        <fullName evidence="5">DAGKc domain-containing protein</fullName>
    </recommendedName>
</protein>
<keyword evidence="7" id="KW-1185">Reference proteome</keyword>
<dbReference type="InterPro" id="IPR001206">
    <property type="entry name" value="Diacylglycerol_kinase_cat_dom"/>
</dbReference>
<dbReference type="PANTHER" id="PTHR12358">
    <property type="entry name" value="SPHINGOSINE KINASE"/>
    <property type="match status" value="1"/>
</dbReference>
<dbReference type="SUPFAM" id="SSF111331">
    <property type="entry name" value="NAD kinase/diacylglycerol kinase-like"/>
    <property type="match status" value="1"/>
</dbReference>
<dbReference type="AlphaFoldDB" id="A0A1R2ATP6"/>
<dbReference type="GO" id="GO:0001727">
    <property type="term" value="F:lipid kinase activity"/>
    <property type="evidence" value="ECO:0007669"/>
    <property type="project" value="TreeGrafter"/>
</dbReference>
<feature type="domain" description="DAGKc" evidence="5">
    <location>
        <begin position="87"/>
        <end position="221"/>
    </location>
</feature>
<gene>
    <name evidence="6" type="ORF">SteCoe_34829</name>
</gene>
<comment type="caution">
    <text evidence="6">The sequence shown here is derived from an EMBL/GenBank/DDBJ whole genome shotgun (WGS) entry which is preliminary data.</text>
</comment>
<dbReference type="GO" id="GO:0005737">
    <property type="term" value="C:cytoplasm"/>
    <property type="evidence" value="ECO:0007669"/>
    <property type="project" value="TreeGrafter"/>
</dbReference>
<evidence type="ECO:0000256" key="3">
    <source>
        <dbReference type="ARBA" id="ARBA00022777"/>
    </source>
</evidence>
<dbReference type="Pfam" id="PF19279">
    <property type="entry name" value="YegS_C"/>
    <property type="match status" value="1"/>
</dbReference>
<evidence type="ECO:0000313" key="7">
    <source>
        <dbReference type="Proteomes" id="UP000187209"/>
    </source>
</evidence>
<dbReference type="InterPro" id="IPR017438">
    <property type="entry name" value="ATP-NAD_kinase_N"/>
</dbReference>
<dbReference type="Proteomes" id="UP000187209">
    <property type="component" value="Unassembled WGS sequence"/>
</dbReference>
<dbReference type="OrthoDB" id="3853857at2759"/>
<dbReference type="GO" id="GO:0005524">
    <property type="term" value="F:ATP binding"/>
    <property type="evidence" value="ECO:0007669"/>
    <property type="project" value="UniProtKB-KW"/>
</dbReference>
<evidence type="ECO:0000313" key="6">
    <source>
        <dbReference type="EMBL" id="OMJ67891.1"/>
    </source>
</evidence>
<name>A0A1R2ATP6_9CILI</name>
<keyword evidence="4" id="KW-0067">ATP-binding</keyword>
<evidence type="ECO:0000256" key="1">
    <source>
        <dbReference type="ARBA" id="ARBA00022679"/>
    </source>
</evidence>
<dbReference type="InterPro" id="IPR050187">
    <property type="entry name" value="Lipid_Phosphate_FormReg"/>
</dbReference>
<keyword evidence="3" id="KW-0418">Kinase</keyword>
<dbReference type="Gene3D" id="2.60.200.40">
    <property type="match status" value="1"/>
</dbReference>
<dbReference type="PROSITE" id="PS50146">
    <property type="entry name" value="DAGK"/>
    <property type="match status" value="1"/>
</dbReference>
<keyword evidence="2" id="KW-0547">Nucleotide-binding</keyword>
<dbReference type="Gene3D" id="3.40.50.10330">
    <property type="entry name" value="Probable inorganic polyphosphate/atp-NAD kinase, domain 1"/>
    <property type="match status" value="1"/>
</dbReference>
<dbReference type="PANTHER" id="PTHR12358:SF31">
    <property type="entry name" value="ACYLGLYCEROL KINASE, MITOCHONDRIAL"/>
    <property type="match status" value="1"/>
</dbReference>
<dbReference type="InterPro" id="IPR045540">
    <property type="entry name" value="YegS/DAGK_C"/>
</dbReference>
<dbReference type="GO" id="GO:0046512">
    <property type="term" value="P:sphingosine biosynthetic process"/>
    <property type="evidence" value="ECO:0007669"/>
    <property type="project" value="TreeGrafter"/>
</dbReference>
<evidence type="ECO:0000256" key="2">
    <source>
        <dbReference type="ARBA" id="ARBA00022741"/>
    </source>
</evidence>
<evidence type="ECO:0000256" key="4">
    <source>
        <dbReference type="ARBA" id="ARBA00022840"/>
    </source>
</evidence>
<dbReference type="GO" id="GO:0016020">
    <property type="term" value="C:membrane"/>
    <property type="evidence" value="ECO:0007669"/>
    <property type="project" value="TreeGrafter"/>
</dbReference>